<evidence type="ECO:0000256" key="4">
    <source>
        <dbReference type="ARBA" id="ARBA00012086"/>
    </source>
</evidence>
<dbReference type="PANTHER" id="PTHR12128:SF66">
    <property type="entry name" value="4-HYDROXY-2-OXOGLUTARATE ALDOLASE, MITOCHONDRIAL"/>
    <property type="match status" value="1"/>
</dbReference>
<keyword evidence="5 12" id="KW-0963">Cytoplasm</keyword>
<evidence type="ECO:0000256" key="8">
    <source>
        <dbReference type="ARBA" id="ARBA00023154"/>
    </source>
</evidence>
<comment type="catalytic activity">
    <reaction evidence="11 12">
        <text>L-aspartate 4-semialdehyde + pyruvate = (2S,4S)-4-hydroxy-2,3,4,5-tetrahydrodipicolinate + H2O + H(+)</text>
        <dbReference type="Rhea" id="RHEA:34171"/>
        <dbReference type="ChEBI" id="CHEBI:15361"/>
        <dbReference type="ChEBI" id="CHEBI:15377"/>
        <dbReference type="ChEBI" id="CHEBI:15378"/>
        <dbReference type="ChEBI" id="CHEBI:67139"/>
        <dbReference type="ChEBI" id="CHEBI:537519"/>
        <dbReference type="EC" id="4.3.3.7"/>
    </reaction>
</comment>
<evidence type="ECO:0000313" key="16">
    <source>
        <dbReference type="EMBL" id="TFE03200.1"/>
    </source>
</evidence>
<comment type="caution">
    <text evidence="12">Was originally thought to be a dihydrodipicolinate synthase (DHDPS), catalyzing the condensation of (S)-aspartate-beta-semialdehyde [(S)-ASA] and pyruvate to dihydrodipicolinate (DHDP). However, it was shown in E.coli that the product of the enzymatic reaction is not dihydrodipicolinate but in fact (4S)-4-hydroxy-2,3,4,5-tetrahydro-(2S)-dipicolinic acid (HTPA), and that the consecutive dehydration reaction leading to DHDP is not spontaneous but catalyzed by DapB.</text>
</comment>
<accession>A0A4Y8LJL0</accession>
<dbReference type="GO" id="GO:0019877">
    <property type="term" value="P:diaminopimelate biosynthetic process"/>
    <property type="evidence" value="ECO:0007669"/>
    <property type="project" value="UniProtKB-UniRule"/>
</dbReference>
<protein>
    <recommendedName>
        <fullName evidence="4 12">4-hydroxy-tetrahydrodipicolinate synthase</fullName>
        <shortName evidence="12">HTPA synthase</shortName>
        <ecNumber evidence="4 12">4.3.3.7</ecNumber>
    </recommendedName>
</protein>
<dbReference type="InterPro" id="IPR020625">
    <property type="entry name" value="Schiff_base-form_aldolases_AS"/>
</dbReference>
<evidence type="ECO:0000256" key="13">
    <source>
        <dbReference type="PIRNR" id="PIRNR001365"/>
    </source>
</evidence>
<comment type="subcellular location">
    <subcellularLocation>
        <location evidence="12">Cytoplasm</location>
    </subcellularLocation>
</comment>
<dbReference type="Gene3D" id="3.20.20.70">
    <property type="entry name" value="Aldolase class I"/>
    <property type="match status" value="1"/>
</dbReference>
<keyword evidence="9 12" id="KW-0456">Lyase</keyword>
<dbReference type="CDD" id="cd00950">
    <property type="entry name" value="DHDPS"/>
    <property type="match status" value="1"/>
</dbReference>
<evidence type="ECO:0000256" key="12">
    <source>
        <dbReference type="HAMAP-Rule" id="MF_00418"/>
    </source>
</evidence>
<keyword evidence="8 12" id="KW-0457">Lysine biosynthesis</keyword>
<comment type="subunit">
    <text evidence="12">Homotetramer; dimer of dimers.</text>
</comment>
<dbReference type="Pfam" id="PF00701">
    <property type="entry name" value="DHDPS"/>
    <property type="match status" value="1"/>
</dbReference>
<evidence type="ECO:0000256" key="14">
    <source>
        <dbReference type="PIRSR" id="PIRSR001365-1"/>
    </source>
</evidence>
<gene>
    <name evidence="12 16" type="primary">dapA</name>
    <name evidence="16" type="ORF">E2626_03125</name>
</gene>
<dbReference type="EC" id="4.3.3.7" evidence="4 12"/>
<keyword evidence="6 12" id="KW-0028">Amino-acid biosynthesis</keyword>
<dbReference type="PRINTS" id="PR00146">
    <property type="entry name" value="DHPICSNTHASE"/>
</dbReference>
<evidence type="ECO:0000256" key="11">
    <source>
        <dbReference type="ARBA" id="ARBA00047836"/>
    </source>
</evidence>
<feature type="binding site" evidence="12 15">
    <location>
        <position position="205"/>
    </location>
    <ligand>
        <name>pyruvate</name>
        <dbReference type="ChEBI" id="CHEBI:15361"/>
    </ligand>
</feature>
<evidence type="ECO:0000256" key="2">
    <source>
        <dbReference type="ARBA" id="ARBA00005120"/>
    </source>
</evidence>
<evidence type="ECO:0000256" key="9">
    <source>
        <dbReference type="ARBA" id="ARBA00023239"/>
    </source>
</evidence>
<keyword evidence="17" id="KW-1185">Reference proteome</keyword>
<evidence type="ECO:0000256" key="10">
    <source>
        <dbReference type="ARBA" id="ARBA00023270"/>
    </source>
</evidence>
<dbReference type="InterPro" id="IPR013785">
    <property type="entry name" value="Aldolase_TIM"/>
</dbReference>
<evidence type="ECO:0000256" key="15">
    <source>
        <dbReference type="PIRSR" id="PIRSR001365-2"/>
    </source>
</evidence>
<evidence type="ECO:0000256" key="1">
    <source>
        <dbReference type="ARBA" id="ARBA00003294"/>
    </source>
</evidence>
<dbReference type="PROSITE" id="PS00665">
    <property type="entry name" value="DHDPS_1"/>
    <property type="match status" value="1"/>
</dbReference>
<dbReference type="PIRSF" id="PIRSF001365">
    <property type="entry name" value="DHDPS"/>
    <property type="match status" value="1"/>
</dbReference>
<dbReference type="NCBIfam" id="TIGR00674">
    <property type="entry name" value="dapA"/>
    <property type="match status" value="1"/>
</dbReference>
<dbReference type="GO" id="GO:0008840">
    <property type="term" value="F:4-hydroxy-tetrahydrodipicolinate synthase activity"/>
    <property type="evidence" value="ECO:0007669"/>
    <property type="project" value="UniProtKB-UniRule"/>
</dbReference>
<keyword evidence="10 12" id="KW-0704">Schiff base</keyword>
<comment type="function">
    <text evidence="1 12">Catalyzes the condensation of (S)-aspartate-beta-semialdehyde [(S)-ASA] and pyruvate to 4-hydroxy-tetrahydrodipicolinate (HTPA).</text>
</comment>
<name>A0A4Y8LJL0_9BACL</name>
<dbReference type="SMART" id="SM01130">
    <property type="entry name" value="DHDPS"/>
    <property type="match status" value="1"/>
</dbReference>
<dbReference type="PROSITE" id="PS00666">
    <property type="entry name" value="DHDPS_2"/>
    <property type="match status" value="1"/>
</dbReference>
<dbReference type="UniPathway" id="UPA00034">
    <property type="reaction ID" value="UER00017"/>
</dbReference>
<feature type="binding site" evidence="12 15">
    <location>
        <position position="47"/>
    </location>
    <ligand>
        <name>pyruvate</name>
        <dbReference type="ChEBI" id="CHEBI:15361"/>
    </ligand>
</feature>
<dbReference type="InterPro" id="IPR002220">
    <property type="entry name" value="DapA-like"/>
</dbReference>
<dbReference type="GO" id="GO:0005829">
    <property type="term" value="C:cytosol"/>
    <property type="evidence" value="ECO:0007669"/>
    <property type="project" value="TreeGrafter"/>
</dbReference>
<sequence>MMNFGRVSTAMATPFDQNNKIDYSRLDKLVNYLLDNGTDSLVVAGTTGESPTLSFEEKIDLFKATVSIVKGRVPVVAGTGTNSTETTLNLSLAAKEAGVDAIMLVAPYYSKPSQAGLLKHFTEVAEKTGLPVMIYNIPGRSAVNIEAATMIELSKVPNIVAVKEASGSLDQMTEIIAGTDDQFLVYSGDDGLTLPLLSIGGEGVVSVTSHVAGIEMQKMINHFLNGDLSGAARIHQNLLPLTRALFAQPSPSPVKAALNKEGILCGGVRLPLVELNSDESQELFEAVKKFHSEMAGIS</sequence>
<dbReference type="Proteomes" id="UP000297776">
    <property type="component" value="Unassembled WGS sequence"/>
</dbReference>
<dbReference type="PANTHER" id="PTHR12128">
    <property type="entry name" value="DIHYDRODIPICOLINATE SYNTHASE"/>
    <property type="match status" value="1"/>
</dbReference>
<feature type="active site" description="Proton donor/acceptor" evidence="12 14">
    <location>
        <position position="135"/>
    </location>
</feature>
<organism evidence="16 17">
    <name type="scientific">Jeotgalibacillus salarius</name>
    <dbReference type="NCBI Taxonomy" id="546023"/>
    <lineage>
        <taxon>Bacteria</taxon>
        <taxon>Bacillati</taxon>
        <taxon>Bacillota</taxon>
        <taxon>Bacilli</taxon>
        <taxon>Bacillales</taxon>
        <taxon>Caryophanaceae</taxon>
        <taxon>Jeotgalibacillus</taxon>
    </lineage>
</organism>
<feature type="active site" description="Schiff-base intermediate with substrate" evidence="12 14">
    <location>
        <position position="163"/>
    </location>
</feature>
<dbReference type="HAMAP" id="MF_00418">
    <property type="entry name" value="DapA"/>
    <property type="match status" value="1"/>
</dbReference>
<comment type="caution">
    <text evidence="16">The sequence shown here is derived from an EMBL/GenBank/DDBJ whole genome shotgun (WGS) entry which is preliminary data.</text>
</comment>
<evidence type="ECO:0000256" key="7">
    <source>
        <dbReference type="ARBA" id="ARBA00022915"/>
    </source>
</evidence>
<keyword evidence="7 12" id="KW-0220">Diaminopimelate biosynthesis</keyword>
<evidence type="ECO:0000256" key="3">
    <source>
        <dbReference type="ARBA" id="ARBA00007592"/>
    </source>
</evidence>
<dbReference type="InterPro" id="IPR005263">
    <property type="entry name" value="DapA"/>
</dbReference>
<dbReference type="EMBL" id="SORX01000002">
    <property type="protein sequence ID" value="TFE03200.1"/>
    <property type="molecule type" value="Genomic_DNA"/>
</dbReference>
<proteinExistence type="inferred from homology"/>
<comment type="similarity">
    <text evidence="3 12 13">Belongs to the DapA family.</text>
</comment>
<evidence type="ECO:0000256" key="5">
    <source>
        <dbReference type="ARBA" id="ARBA00022490"/>
    </source>
</evidence>
<dbReference type="RefSeq" id="WP_134380349.1">
    <property type="nucleotide sequence ID" value="NZ_SORX01000002.1"/>
</dbReference>
<dbReference type="OrthoDB" id="9782828at2"/>
<reference evidence="16 17" key="1">
    <citation type="submission" date="2019-03" db="EMBL/GenBank/DDBJ databases">
        <authorList>
            <person name="Yang Y."/>
        </authorList>
    </citation>
    <scope>NUCLEOTIDE SEQUENCE [LARGE SCALE GENOMIC DNA]</scope>
    <source>
        <strain evidence="16 17">ASL-1</strain>
    </source>
</reference>
<feature type="site" description="Part of a proton relay during catalysis" evidence="12">
    <location>
        <position position="109"/>
    </location>
</feature>
<feature type="site" description="Part of a proton relay during catalysis" evidence="12">
    <location>
        <position position="46"/>
    </location>
</feature>
<comment type="pathway">
    <text evidence="2 12">Amino-acid biosynthesis; L-lysine biosynthesis via DAP pathway; (S)-tetrahydrodipicolinate from L-aspartate: step 3/4.</text>
</comment>
<evidence type="ECO:0000256" key="6">
    <source>
        <dbReference type="ARBA" id="ARBA00022605"/>
    </source>
</evidence>
<evidence type="ECO:0000313" key="17">
    <source>
        <dbReference type="Proteomes" id="UP000297776"/>
    </source>
</evidence>
<dbReference type="InterPro" id="IPR020624">
    <property type="entry name" value="Schiff_base-form_aldolases_CS"/>
</dbReference>
<dbReference type="GO" id="GO:0009089">
    <property type="term" value="P:lysine biosynthetic process via diaminopimelate"/>
    <property type="evidence" value="ECO:0007669"/>
    <property type="project" value="UniProtKB-UniRule"/>
</dbReference>
<dbReference type="AlphaFoldDB" id="A0A4Y8LJL0"/>
<dbReference type="SUPFAM" id="SSF51569">
    <property type="entry name" value="Aldolase"/>
    <property type="match status" value="1"/>
</dbReference>